<dbReference type="Pfam" id="PF16316">
    <property type="entry name" value="DUF4956"/>
    <property type="match status" value="1"/>
</dbReference>
<organism evidence="2 3">
    <name type="scientific">Candidatus Moduliflexus flocculans</name>
    <dbReference type="NCBI Taxonomy" id="1499966"/>
    <lineage>
        <taxon>Bacteria</taxon>
        <taxon>Candidatus Moduliflexota</taxon>
        <taxon>Candidatus Moduliflexia</taxon>
        <taxon>Candidatus Moduliflexales</taxon>
        <taxon>Candidatus Moduliflexaceae</taxon>
    </lineage>
</organism>
<keyword evidence="3" id="KW-1185">Reference proteome</keyword>
<evidence type="ECO:0008006" key="4">
    <source>
        <dbReference type="Google" id="ProtNLM"/>
    </source>
</evidence>
<dbReference type="InterPro" id="IPR032531">
    <property type="entry name" value="DUF4956"/>
</dbReference>
<keyword evidence="1" id="KW-0812">Transmembrane</keyword>
<accession>A0A0S6W088</accession>
<dbReference type="EMBL" id="DF820456">
    <property type="protein sequence ID" value="GAK51022.1"/>
    <property type="molecule type" value="Genomic_DNA"/>
</dbReference>
<feature type="transmembrane region" description="Helical" evidence="1">
    <location>
        <begin position="23"/>
        <end position="50"/>
    </location>
</feature>
<keyword evidence="1" id="KW-1133">Transmembrane helix</keyword>
<feature type="transmembrane region" description="Helical" evidence="1">
    <location>
        <begin position="108"/>
        <end position="141"/>
    </location>
</feature>
<evidence type="ECO:0000313" key="3">
    <source>
        <dbReference type="Proteomes" id="UP000030700"/>
    </source>
</evidence>
<evidence type="ECO:0000313" key="2">
    <source>
        <dbReference type="EMBL" id="GAK51022.1"/>
    </source>
</evidence>
<dbReference type="HOGENOM" id="CLU_1154996_0_0_0"/>
<gene>
    <name evidence="2" type="ORF">U14_02264</name>
</gene>
<reference evidence="2 3" key="1">
    <citation type="journal article" date="2015" name="PeerJ">
        <title>First genomic representation of candidate bacterial phylum KSB3 points to enhanced environmental sensing as a trigger of wastewater bulking.</title>
        <authorList>
            <person name="Sekiguchi Y."/>
            <person name="Ohashi A."/>
            <person name="Parks D.H."/>
            <person name="Yamauchi T."/>
            <person name="Tyson G.W."/>
            <person name="Hugenholtz P."/>
        </authorList>
    </citation>
    <scope>NUCLEOTIDE SEQUENCE [LARGE SCALE GENOMIC DNA]</scope>
</reference>
<proteinExistence type="predicted"/>
<feature type="transmembrane region" description="Helical" evidence="1">
    <location>
        <begin position="62"/>
        <end position="88"/>
    </location>
</feature>
<keyword evidence="1" id="KW-0472">Membrane</keyword>
<name>A0A0S6W088_9BACT</name>
<protein>
    <recommendedName>
        <fullName evidence="4">DUF4956 domain-containing protein</fullName>
    </recommendedName>
</protein>
<dbReference type="STRING" id="1499966.U14_02264"/>
<sequence>MEQKLQQFLAVVNGFGNQKMEDIGISAFLFIMALSLACSLFISFLYITCYQSRATGSQIHRAFPLLGIAITAIFICIQFSLPLSLGLLGALSIVRFRTPIKEPEEIGFIMIVIAASIACATFNLMFLGILLLVTVIALFVLTIGPTFIRQRLHDGVLLLVLPESMYQAKSPELLKYLNANLQKGYMESLHSADDQTSISYRFRNLPPSKLLQIQADIRVLTDAAARLNIYFVNAAGEA</sequence>
<dbReference type="AlphaFoldDB" id="A0A0S6W088"/>
<evidence type="ECO:0000256" key="1">
    <source>
        <dbReference type="SAM" id="Phobius"/>
    </source>
</evidence>
<dbReference type="Proteomes" id="UP000030700">
    <property type="component" value="Unassembled WGS sequence"/>
</dbReference>